<evidence type="ECO:0000313" key="1">
    <source>
        <dbReference type="EMBL" id="KAB5538728.1"/>
    </source>
</evidence>
<proteinExistence type="predicted"/>
<name>A0A5N5L863_9ROSI</name>
<organism evidence="1 2">
    <name type="scientific">Salix brachista</name>
    <dbReference type="NCBI Taxonomy" id="2182728"/>
    <lineage>
        <taxon>Eukaryota</taxon>
        <taxon>Viridiplantae</taxon>
        <taxon>Streptophyta</taxon>
        <taxon>Embryophyta</taxon>
        <taxon>Tracheophyta</taxon>
        <taxon>Spermatophyta</taxon>
        <taxon>Magnoliopsida</taxon>
        <taxon>eudicotyledons</taxon>
        <taxon>Gunneridae</taxon>
        <taxon>Pentapetalae</taxon>
        <taxon>rosids</taxon>
        <taxon>fabids</taxon>
        <taxon>Malpighiales</taxon>
        <taxon>Salicaceae</taxon>
        <taxon>Saliceae</taxon>
        <taxon>Salix</taxon>
    </lineage>
</organism>
<keyword evidence="2" id="KW-1185">Reference proteome</keyword>
<protein>
    <submittedName>
        <fullName evidence="1">Uncharacterized protein</fullName>
    </submittedName>
</protein>
<reference evidence="2" key="1">
    <citation type="journal article" date="2019" name="Gigascience">
        <title>De novo genome assembly of the endangered Acer yangbiense, a plant species with extremely small populations endemic to Yunnan Province, China.</title>
        <authorList>
            <person name="Yang J."/>
            <person name="Wariss H.M."/>
            <person name="Tao L."/>
            <person name="Zhang R."/>
            <person name="Yun Q."/>
            <person name="Hollingsworth P."/>
            <person name="Dao Z."/>
            <person name="Luo G."/>
            <person name="Guo H."/>
            <person name="Ma Y."/>
            <person name="Sun W."/>
        </authorList>
    </citation>
    <scope>NUCLEOTIDE SEQUENCE [LARGE SCALE GENOMIC DNA]</scope>
    <source>
        <strain evidence="2">cv. br00</strain>
    </source>
</reference>
<dbReference type="Proteomes" id="UP000326939">
    <property type="component" value="Chromosome 10"/>
</dbReference>
<gene>
    <name evidence="1" type="ORF">DKX38_016261</name>
</gene>
<accession>A0A5N5L863</accession>
<evidence type="ECO:0000313" key="2">
    <source>
        <dbReference type="Proteomes" id="UP000326939"/>
    </source>
</evidence>
<sequence length="75" mass="8513">MRDLEIDRQTSPFIHGPLPTTTIANLCSYIYSSGRVRGTCKQVINHQRAPTIGKHLEVSMYLTEESRLTMALHAR</sequence>
<dbReference type="AlphaFoldDB" id="A0A5N5L863"/>
<dbReference type="EMBL" id="VDCV01000010">
    <property type="protein sequence ID" value="KAB5538728.1"/>
    <property type="molecule type" value="Genomic_DNA"/>
</dbReference>
<comment type="caution">
    <text evidence="1">The sequence shown here is derived from an EMBL/GenBank/DDBJ whole genome shotgun (WGS) entry which is preliminary data.</text>
</comment>